<organism evidence="11 12">
    <name type="scientific">Pseudidiomarina maritima</name>
    <dbReference type="NCBI Taxonomy" id="519453"/>
    <lineage>
        <taxon>Bacteria</taxon>
        <taxon>Pseudomonadati</taxon>
        <taxon>Pseudomonadota</taxon>
        <taxon>Gammaproteobacteria</taxon>
        <taxon>Alteromonadales</taxon>
        <taxon>Idiomarinaceae</taxon>
        <taxon>Pseudidiomarina</taxon>
    </lineage>
</organism>
<dbReference type="GO" id="GO:0006935">
    <property type="term" value="P:chemotaxis"/>
    <property type="evidence" value="ECO:0007669"/>
    <property type="project" value="UniProtKB-KW"/>
</dbReference>
<keyword evidence="8 10" id="KW-1133">Transmembrane helix</keyword>
<evidence type="ECO:0000256" key="3">
    <source>
        <dbReference type="ARBA" id="ARBA00008281"/>
    </source>
</evidence>
<dbReference type="PANTHER" id="PTHR35091">
    <property type="entry name" value="FLAGELLAR PROTEIN FLIL"/>
    <property type="match status" value="1"/>
</dbReference>
<keyword evidence="11" id="KW-0966">Cell projection</keyword>
<dbReference type="AlphaFoldDB" id="A0A317Q8V0"/>
<dbReference type="InterPro" id="IPR005503">
    <property type="entry name" value="FliL"/>
</dbReference>
<reference evidence="11 12" key="1">
    <citation type="submission" date="2018-05" db="EMBL/GenBank/DDBJ databases">
        <title>Freshwater and sediment microbial communities from various areas in North America, analyzing microbe dynamics in response to fracking.</title>
        <authorList>
            <person name="Lamendella R."/>
        </authorList>
    </citation>
    <scope>NUCLEOTIDE SEQUENCE [LARGE SCALE GENOMIC DNA]</scope>
    <source>
        <strain evidence="11 12">125B1</strain>
    </source>
</reference>
<dbReference type="GO" id="GO:0071978">
    <property type="term" value="P:bacterial-type flagellum-dependent swarming motility"/>
    <property type="evidence" value="ECO:0007669"/>
    <property type="project" value="TreeGrafter"/>
</dbReference>
<keyword evidence="7 10" id="KW-0283">Flagellar rotation</keyword>
<dbReference type="NCBIfam" id="NF005435">
    <property type="entry name" value="PRK07021.1"/>
    <property type="match status" value="1"/>
</dbReference>
<gene>
    <name evidence="11" type="ORF">DET45_105115</name>
</gene>
<dbReference type="Pfam" id="PF03748">
    <property type="entry name" value="FliL"/>
    <property type="match status" value="1"/>
</dbReference>
<keyword evidence="6 10" id="KW-0812">Transmembrane</keyword>
<proteinExistence type="inferred from homology"/>
<evidence type="ECO:0000256" key="9">
    <source>
        <dbReference type="ARBA" id="ARBA00023136"/>
    </source>
</evidence>
<feature type="transmembrane region" description="Helical" evidence="10">
    <location>
        <begin position="25"/>
        <end position="45"/>
    </location>
</feature>
<dbReference type="OrthoDB" id="2087278at2"/>
<evidence type="ECO:0000256" key="6">
    <source>
        <dbReference type="ARBA" id="ARBA00022692"/>
    </source>
</evidence>
<dbReference type="EMBL" id="QGTT01000005">
    <property type="protein sequence ID" value="PWW13769.1"/>
    <property type="molecule type" value="Genomic_DNA"/>
</dbReference>
<comment type="function">
    <text evidence="1 10">Controls the rotational direction of flagella during chemotaxis.</text>
</comment>
<dbReference type="PANTHER" id="PTHR35091:SF2">
    <property type="entry name" value="FLAGELLAR PROTEIN FLIL"/>
    <property type="match status" value="1"/>
</dbReference>
<keyword evidence="5 10" id="KW-0145">Chemotaxis</keyword>
<keyword evidence="11" id="KW-0282">Flagellum</keyword>
<protein>
    <recommendedName>
        <fullName evidence="10">Flagellar protein FliL</fullName>
    </recommendedName>
</protein>
<accession>A0A317Q8V0</accession>
<keyword evidence="10" id="KW-0997">Cell inner membrane</keyword>
<name>A0A317Q8V0_9GAMM</name>
<dbReference type="GO" id="GO:0005886">
    <property type="term" value="C:plasma membrane"/>
    <property type="evidence" value="ECO:0007669"/>
    <property type="project" value="UniProtKB-SubCell"/>
</dbReference>
<keyword evidence="12" id="KW-1185">Reference proteome</keyword>
<dbReference type="GO" id="GO:0009425">
    <property type="term" value="C:bacterial-type flagellum basal body"/>
    <property type="evidence" value="ECO:0007669"/>
    <property type="project" value="InterPro"/>
</dbReference>
<evidence type="ECO:0000256" key="10">
    <source>
        <dbReference type="RuleBase" id="RU364125"/>
    </source>
</evidence>
<keyword evidence="11" id="KW-0969">Cilium</keyword>
<comment type="caution">
    <text evidence="11">The sequence shown here is derived from an EMBL/GenBank/DDBJ whole genome shotgun (WGS) entry which is preliminary data.</text>
</comment>
<evidence type="ECO:0000256" key="5">
    <source>
        <dbReference type="ARBA" id="ARBA00022500"/>
    </source>
</evidence>
<sequence length="170" mass="18614">MIEKVDNMARKNDAQPATAGQGSPIMMVLQVLLIGVMALNTYLLWDTRNIAATASVASGHAEPEIVEPVFLNIAPFTVNLASDQYGPRLLYAGLTLELPSEKMKELLTKNMPQVRNRLLVLLSGQQAEQIAKSEGKKTLASNIAKALSEPYSSDEEILINDVLFTEFIVQ</sequence>
<keyword evidence="4" id="KW-1003">Cell membrane</keyword>
<evidence type="ECO:0000313" key="12">
    <source>
        <dbReference type="Proteomes" id="UP000246964"/>
    </source>
</evidence>
<comment type="similarity">
    <text evidence="3 10">Belongs to the FliL family.</text>
</comment>
<keyword evidence="9 10" id="KW-0472">Membrane</keyword>
<comment type="subcellular location">
    <subcellularLocation>
        <location evidence="10">Cell inner membrane</location>
    </subcellularLocation>
    <subcellularLocation>
        <location evidence="2">Cell membrane</location>
        <topology evidence="2">Single-pass membrane protein</topology>
    </subcellularLocation>
</comment>
<evidence type="ECO:0000256" key="4">
    <source>
        <dbReference type="ARBA" id="ARBA00022475"/>
    </source>
</evidence>
<evidence type="ECO:0000256" key="8">
    <source>
        <dbReference type="ARBA" id="ARBA00022989"/>
    </source>
</evidence>
<dbReference type="Proteomes" id="UP000246964">
    <property type="component" value="Unassembled WGS sequence"/>
</dbReference>
<evidence type="ECO:0000256" key="7">
    <source>
        <dbReference type="ARBA" id="ARBA00022779"/>
    </source>
</evidence>
<evidence type="ECO:0000313" key="11">
    <source>
        <dbReference type="EMBL" id="PWW13769.1"/>
    </source>
</evidence>
<evidence type="ECO:0000256" key="1">
    <source>
        <dbReference type="ARBA" id="ARBA00002254"/>
    </source>
</evidence>
<evidence type="ECO:0000256" key="2">
    <source>
        <dbReference type="ARBA" id="ARBA00004162"/>
    </source>
</evidence>